<feature type="region of interest" description="Disordered" evidence="1">
    <location>
        <begin position="271"/>
        <end position="306"/>
    </location>
</feature>
<feature type="compositionally biased region" description="Polar residues" evidence="1">
    <location>
        <begin position="275"/>
        <end position="296"/>
    </location>
</feature>
<comment type="caution">
    <text evidence="2">The sequence shown here is derived from an EMBL/GenBank/DDBJ whole genome shotgun (WGS) entry which is preliminary data.</text>
</comment>
<gene>
    <name evidence="2" type="ORF">CMV_014769</name>
</gene>
<dbReference type="Proteomes" id="UP000737018">
    <property type="component" value="Unassembled WGS sequence"/>
</dbReference>
<dbReference type="OrthoDB" id="1937661at2759"/>
<dbReference type="AlphaFoldDB" id="A0A8J4RC02"/>
<organism evidence="2 3">
    <name type="scientific">Castanea mollissima</name>
    <name type="common">Chinese chestnut</name>
    <dbReference type="NCBI Taxonomy" id="60419"/>
    <lineage>
        <taxon>Eukaryota</taxon>
        <taxon>Viridiplantae</taxon>
        <taxon>Streptophyta</taxon>
        <taxon>Embryophyta</taxon>
        <taxon>Tracheophyta</taxon>
        <taxon>Spermatophyta</taxon>
        <taxon>Magnoliopsida</taxon>
        <taxon>eudicotyledons</taxon>
        <taxon>Gunneridae</taxon>
        <taxon>Pentapetalae</taxon>
        <taxon>rosids</taxon>
        <taxon>fabids</taxon>
        <taxon>Fagales</taxon>
        <taxon>Fagaceae</taxon>
        <taxon>Castanea</taxon>
    </lineage>
</organism>
<reference evidence="2" key="1">
    <citation type="submission" date="2020-03" db="EMBL/GenBank/DDBJ databases">
        <title>Castanea mollissima Vanexum genome sequencing.</title>
        <authorList>
            <person name="Staton M."/>
        </authorList>
    </citation>
    <scope>NUCLEOTIDE SEQUENCE</scope>
    <source>
        <tissue evidence="2">Leaf</tissue>
    </source>
</reference>
<dbReference type="EMBL" id="JRKL02002086">
    <property type="protein sequence ID" value="KAF3960518.1"/>
    <property type="molecule type" value="Genomic_DNA"/>
</dbReference>
<protein>
    <submittedName>
        <fullName evidence="2">Uncharacterized protein</fullName>
    </submittedName>
</protein>
<evidence type="ECO:0000313" key="3">
    <source>
        <dbReference type="Proteomes" id="UP000737018"/>
    </source>
</evidence>
<keyword evidence="3" id="KW-1185">Reference proteome</keyword>
<name>A0A8J4RC02_9ROSI</name>
<feature type="region of interest" description="Disordered" evidence="1">
    <location>
        <begin position="227"/>
        <end position="254"/>
    </location>
</feature>
<evidence type="ECO:0000256" key="1">
    <source>
        <dbReference type="SAM" id="MobiDB-lite"/>
    </source>
</evidence>
<accession>A0A8J4RC02</accession>
<evidence type="ECO:0000313" key="2">
    <source>
        <dbReference type="EMBL" id="KAF3960518.1"/>
    </source>
</evidence>
<proteinExistence type="predicted"/>
<sequence length="421" mass="47467">MNSKTHKNFNLQSWPNFAEERNFETSWSRSWRVQPFKMGCISSKFISRSISFHEGKSQNLHRTSNDISVLDKLIVSGNGSDHSLALVCTANMVINTLQSWDFNSNTCPKPAIEPVNSEINTSKLMASLDQGEVKQAQPAPEQVGSIDAHLTRRSKSCHWFEEHELSSFALEISDGIRADKPYWSHKCRIRNRSFHTVEEYDSMLEKISSSVLQRGFDGKDYSSGTKDHLLGSKSSSNISHHAKDKETGLQETKQSCLHSNALVQEDTMLKETETQEVTPSPNNHSSSSDQENQQVTPIPRAAQVGNNIEKGFKRKAMAKGLESLRIPPSIEFPTISSLREWLHAGGQVYSPGSYVTPKFGSYALPIRRSVDESSEDYIFNPELVAAFEQCMHELEAEEENILKQIVENLEKDRSEDKQAKE</sequence>